<evidence type="ECO:0000313" key="15">
    <source>
        <dbReference type="Proteomes" id="UP000182761"/>
    </source>
</evidence>
<dbReference type="OrthoDB" id="9774146at2"/>
<evidence type="ECO:0000256" key="2">
    <source>
        <dbReference type="ARBA" id="ARBA00007367"/>
    </source>
</evidence>
<dbReference type="PANTHER" id="PTHR10110:SF195">
    <property type="entry name" value="NA(+)_H(+) ANTIPORTER NHAS2"/>
    <property type="match status" value="1"/>
</dbReference>
<evidence type="ECO:0000256" key="11">
    <source>
        <dbReference type="ARBA" id="ARBA00023201"/>
    </source>
</evidence>
<comment type="subcellular location">
    <subcellularLocation>
        <location evidence="1">Cell membrane</location>
        <topology evidence="1">Multi-pass membrane protein</topology>
    </subcellularLocation>
</comment>
<reference evidence="14 15" key="1">
    <citation type="submission" date="2016-01" db="EMBL/GenBank/DDBJ databases">
        <authorList>
            <person name="McClelland M."/>
            <person name="Jain A."/>
            <person name="Saraogi P."/>
            <person name="Mendelson R."/>
            <person name="Westerman R."/>
            <person name="SanMiguel P."/>
            <person name="Csonka L."/>
        </authorList>
    </citation>
    <scope>NUCLEOTIDE SEQUENCE [LARGE SCALE GENOMIC DNA]</scope>
    <source>
        <strain evidence="14 15">R-53146</strain>
    </source>
</reference>
<keyword evidence="9" id="KW-0406">Ion transport</keyword>
<evidence type="ECO:0000256" key="6">
    <source>
        <dbReference type="ARBA" id="ARBA00022692"/>
    </source>
</evidence>
<evidence type="ECO:0000256" key="7">
    <source>
        <dbReference type="ARBA" id="ARBA00022989"/>
    </source>
</evidence>
<keyword evidence="10 12" id="KW-0472">Membrane</keyword>
<feature type="transmembrane region" description="Helical" evidence="12">
    <location>
        <begin position="31"/>
        <end position="50"/>
    </location>
</feature>
<comment type="similarity">
    <text evidence="2">Belongs to the monovalent cation:proton antiporter 1 (CPA1) transporter (TC 2.A.36) family.</text>
</comment>
<keyword evidence="7 12" id="KW-1133">Transmembrane helix</keyword>
<feature type="transmembrane region" description="Helical" evidence="12">
    <location>
        <begin position="135"/>
        <end position="156"/>
    </location>
</feature>
<evidence type="ECO:0000256" key="4">
    <source>
        <dbReference type="ARBA" id="ARBA00022449"/>
    </source>
</evidence>
<evidence type="ECO:0000256" key="9">
    <source>
        <dbReference type="ARBA" id="ARBA00023065"/>
    </source>
</evidence>
<dbReference type="GO" id="GO:0005886">
    <property type="term" value="C:plasma membrane"/>
    <property type="evidence" value="ECO:0007669"/>
    <property type="project" value="UniProtKB-SubCell"/>
</dbReference>
<evidence type="ECO:0000256" key="12">
    <source>
        <dbReference type="SAM" id="Phobius"/>
    </source>
</evidence>
<dbReference type="RefSeq" id="WP_055425234.1">
    <property type="nucleotide sequence ID" value="NZ_FCOR01000004.1"/>
</dbReference>
<feature type="transmembrane region" description="Helical" evidence="12">
    <location>
        <begin position="396"/>
        <end position="416"/>
    </location>
</feature>
<dbReference type="STRING" id="1586267.GCA_001418685_00866"/>
<evidence type="ECO:0000256" key="5">
    <source>
        <dbReference type="ARBA" id="ARBA00022475"/>
    </source>
</evidence>
<protein>
    <submittedName>
        <fullName evidence="14">Monovalent cation:H+ antiporter, CPA1 family</fullName>
    </submittedName>
</protein>
<feature type="domain" description="Cation/H+ exchanger transmembrane" evidence="13">
    <location>
        <begin position="13"/>
        <end position="415"/>
    </location>
</feature>
<sequence length="420" mass="45572">MELYYSFSILIILAAIFSYINVRFLKFPSTIGIMIIALIMSIILVLLGSLTSKPLNDIASLIKEFDFTEILMGCMLNFLLFAGAIHINMSDLKEQRLPVIIFSTLGVIISAIVVGAGLYYTSNYLLPLINVHTEIPLIYCLLFGALISPTDPIAVLSILKQANVSKSLETKIAGESLLNDGVAVVLFAVLANLAYNPVVVATGRMDLSFAHIFDLFLREAVGGLLLGAALGYLAAYAIRTSHDYKVAVLITLAVVMGGYLIASSLHTSAPLAMVGAGLIIGESRRKLGTNKNSSVSTFWELIDEVMNAILFLFMGFQLLLIDDLIHYWLLGIICIIIVLFARFISIKIPTIIIPFKEKFSKGTIAVLVWGGLRGGVSIALALSVPESDYKETIIAVTYVVVVFSILVQGLTVGKVAKDIQ</sequence>
<keyword evidence="5" id="KW-1003">Cell membrane</keyword>
<feature type="transmembrane region" description="Helical" evidence="12">
    <location>
        <begin position="215"/>
        <end position="237"/>
    </location>
</feature>
<keyword evidence="6 12" id="KW-0812">Transmembrane</keyword>
<keyword evidence="8" id="KW-0915">Sodium</keyword>
<dbReference type="InterPro" id="IPR006153">
    <property type="entry name" value="Cation/H_exchanger_TM"/>
</dbReference>
<dbReference type="Pfam" id="PF00999">
    <property type="entry name" value="Na_H_Exchanger"/>
    <property type="match status" value="1"/>
</dbReference>
<evidence type="ECO:0000259" key="13">
    <source>
        <dbReference type="Pfam" id="PF00999"/>
    </source>
</evidence>
<dbReference type="GO" id="GO:0015385">
    <property type="term" value="F:sodium:proton antiporter activity"/>
    <property type="evidence" value="ECO:0007669"/>
    <property type="project" value="InterPro"/>
</dbReference>
<organism evidence="14 15">
    <name type="scientific">Apibacter mensalis</name>
    <dbReference type="NCBI Taxonomy" id="1586267"/>
    <lineage>
        <taxon>Bacteria</taxon>
        <taxon>Pseudomonadati</taxon>
        <taxon>Bacteroidota</taxon>
        <taxon>Flavobacteriia</taxon>
        <taxon>Flavobacteriales</taxon>
        <taxon>Weeksellaceae</taxon>
        <taxon>Apibacter</taxon>
    </lineage>
</organism>
<dbReference type="GO" id="GO:0015386">
    <property type="term" value="F:potassium:proton antiporter activity"/>
    <property type="evidence" value="ECO:0007669"/>
    <property type="project" value="TreeGrafter"/>
</dbReference>
<dbReference type="PANTHER" id="PTHR10110">
    <property type="entry name" value="SODIUM/HYDROGEN EXCHANGER"/>
    <property type="match status" value="1"/>
</dbReference>
<evidence type="ECO:0000256" key="1">
    <source>
        <dbReference type="ARBA" id="ARBA00004651"/>
    </source>
</evidence>
<keyword evidence="4" id="KW-0050">Antiport</keyword>
<evidence type="ECO:0000256" key="8">
    <source>
        <dbReference type="ARBA" id="ARBA00023053"/>
    </source>
</evidence>
<keyword evidence="11" id="KW-0739">Sodium transport</keyword>
<keyword evidence="3" id="KW-0813">Transport</keyword>
<gene>
    <name evidence="14" type="ORF">Ga0061079_104147</name>
</gene>
<dbReference type="Gene3D" id="6.10.140.1330">
    <property type="match status" value="1"/>
</dbReference>
<feature type="transmembrane region" description="Helical" evidence="12">
    <location>
        <begin position="6"/>
        <end position="24"/>
    </location>
</feature>
<feature type="transmembrane region" description="Helical" evidence="12">
    <location>
        <begin position="327"/>
        <end position="344"/>
    </location>
</feature>
<feature type="transmembrane region" description="Helical" evidence="12">
    <location>
        <begin position="364"/>
        <end position="384"/>
    </location>
</feature>
<feature type="transmembrane region" description="Helical" evidence="12">
    <location>
        <begin position="177"/>
        <end position="195"/>
    </location>
</feature>
<evidence type="ECO:0000313" key="14">
    <source>
        <dbReference type="EMBL" id="CVK16028.1"/>
    </source>
</evidence>
<feature type="transmembrane region" description="Helical" evidence="12">
    <location>
        <begin position="99"/>
        <end position="120"/>
    </location>
</feature>
<evidence type="ECO:0000256" key="3">
    <source>
        <dbReference type="ARBA" id="ARBA00022448"/>
    </source>
</evidence>
<dbReference type="InterPro" id="IPR018422">
    <property type="entry name" value="Cation/H_exchanger_CPA1"/>
</dbReference>
<keyword evidence="15" id="KW-1185">Reference proteome</keyword>
<evidence type="ECO:0000256" key="10">
    <source>
        <dbReference type="ARBA" id="ARBA00023136"/>
    </source>
</evidence>
<feature type="transmembrane region" description="Helical" evidence="12">
    <location>
        <begin position="244"/>
        <end position="262"/>
    </location>
</feature>
<dbReference type="AlphaFoldDB" id="A0A0X3AQ83"/>
<dbReference type="EMBL" id="FCOR01000004">
    <property type="protein sequence ID" value="CVK16028.1"/>
    <property type="molecule type" value="Genomic_DNA"/>
</dbReference>
<feature type="transmembrane region" description="Helical" evidence="12">
    <location>
        <begin position="70"/>
        <end position="87"/>
    </location>
</feature>
<dbReference type="Proteomes" id="UP000182761">
    <property type="component" value="Unassembled WGS sequence"/>
</dbReference>
<dbReference type="GO" id="GO:0051453">
    <property type="term" value="P:regulation of intracellular pH"/>
    <property type="evidence" value="ECO:0007669"/>
    <property type="project" value="TreeGrafter"/>
</dbReference>
<name>A0A0X3AQ83_9FLAO</name>
<accession>A0A0X3AQ83</accession>
<proteinExistence type="inferred from homology"/>
<dbReference type="GO" id="GO:0098719">
    <property type="term" value="P:sodium ion import across plasma membrane"/>
    <property type="evidence" value="ECO:0007669"/>
    <property type="project" value="TreeGrafter"/>
</dbReference>